<dbReference type="InterPro" id="IPR019734">
    <property type="entry name" value="TPR_rpt"/>
</dbReference>
<dbReference type="InterPro" id="IPR011990">
    <property type="entry name" value="TPR-like_helical_dom_sf"/>
</dbReference>
<keyword evidence="4" id="KW-1185">Reference proteome</keyword>
<dbReference type="Proteomes" id="UP001597510">
    <property type="component" value="Unassembled WGS sequence"/>
</dbReference>
<name>A0ABW5JCX2_9BACT</name>
<protein>
    <recommendedName>
        <fullName evidence="5">TonB C-terminal domain-containing protein</fullName>
    </recommendedName>
</protein>
<dbReference type="Gene3D" id="3.30.1150.10">
    <property type="match status" value="1"/>
</dbReference>
<comment type="caution">
    <text evidence="3">The sequence shown here is derived from an EMBL/GenBank/DDBJ whole genome shotgun (WGS) entry which is preliminary data.</text>
</comment>
<feature type="signal peptide" evidence="2">
    <location>
        <begin position="1"/>
        <end position="16"/>
    </location>
</feature>
<sequence>MLRILFLICISSVAVAQGIKQNVVGDWIKDEIRLRDGSPILDNSMKSIQLRYIFDRNGNSRVVYDGKTADRPYRIKNDTLSIGNDTFYKIEEVSDIKMVLQQITAESANTDLKIVLTPAHLYYVGFMPEKYRTKGGDTIYVFKPNYLEPFFMDPAANASQYISENFDFPEYRTGDFYTRFIITKTGEVKGIEILRSTNERYNNKLIAAIKSSEGKWKPGMWDGQPVNVEVMMGFDLGWTEKNASSEVSDEDKAQESNEFLEEGKYFLTLKNYNEAIRNYTWSLEKNPLNIDAYYGRASAYAMKKDTKKMCEDLLQLKNLNQAKGIELWNKFCNK</sequence>
<keyword evidence="1" id="KW-0802">TPR repeat</keyword>
<evidence type="ECO:0000313" key="4">
    <source>
        <dbReference type="Proteomes" id="UP001597510"/>
    </source>
</evidence>
<dbReference type="RefSeq" id="WP_340233687.1">
    <property type="nucleotide sequence ID" value="NZ_JBBEWC010000001.1"/>
</dbReference>
<dbReference type="PROSITE" id="PS50005">
    <property type="entry name" value="TPR"/>
    <property type="match status" value="1"/>
</dbReference>
<keyword evidence="2" id="KW-0732">Signal</keyword>
<gene>
    <name evidence="3" type="ORF">ACFSR2_22205</name>
</gene>
<evidence type="ECO:0000256" key="1">
    <source>
        <dbReference type="PROSITE-ProRule" id="PRU00339"/>
    </source>
</evidence>
<dbReference type="EMBL" id="JBHULC010000038">
    <property type="protein sequence ID" value="MFD2523628.1"/>
    <property type="molecule type" value="Genomic_DNA"/>
</dbReference>
<evidence type="ECO:0008006" key="5">
    <source>
        <dbReference type="Google" id="ProtNLM"/>
    </source>
</evidence>
<proteinExistence type="predicted"/>
<feature type="chain" id="PRO_5047502615" description="TonB C-terminal domain-containing protein" evidence="2">
    <location>
        <begin position="17"/>
        <end position="334"/>
    </location>
</feature>
<dbReference type="Gene3D" id="1.25.40.10">
    <property type="entry name" value="Tetratricopeptide repeat domain"/>
    <property type="match status" value="1"/>
</dbReference>
<evidence type="ECO:0000313" key="3">
    <source>
        <dbReference type="EMBL" id="MFD2523628.1"/>
    </source>
</evidence>
<feature type="repeat" description="TPR" evidence="1">
    <location>
        <begin position="256"/>
        <end position="289"/>
    </location>
</feature>
<accession>A0ABW5JCX2</accession>
<evidence type="ECO:0000256" key="2">
    <source>
        <dbReference type="SAM" id="SignalP"/>
    </source>
</evidence>
<dbReference type="SUPFAM" id="SSF74653">
    <property type="entry name" value="TolA/TonB C-terminal domain"/>
    <property type="match status" value="1"/>
</dbReference>
<reference evidence="4" key="1">
    <citation type="journal article" date="2019" name="Int. J. Syst. Evol. Microbiol.">
        <title>The Global Catalogue of Microorganisms (GCM) 10K type strain sequencing project: providing services to taxonomists for standard genome sequencing and annotation.</title>
        <authorList>
            <consortium name="The Broad Institute Genomics Platform"/>
            <consortium name="The Broad Institute Genome Sequencing Center for Infectious Disease"/>
            <person name="Wu L."/>
            <person name="Ma J."/>
        </authorList>
    </citation>
    <scope>NUCLEOTIDE SEQUENCE [LARGE SCALE GENOMIC DNA]</scope>
    <source>
        <strain evidence="4">KCTC 52344</strain>
    </source>
</reference>
<dbReference type="SUPFAM" id="SSF48452">
    <property type="entry name" value="TPR-like"/>
    <property type="match status" value="1"/>
</dbReference>
<organism evidence="3 4">
    <name type="scientific">Emticicia soli</name>
    <dbReference type="NCBI Taxonomy" id="2027878"/>
    <lineage>
        <taxon>Bacteria</taxon>
        <taxon>Pseudomonadati</taxon>
        <taxon>Bacteroidota</taxon>
        <taxon>Cytophagia</taxon>
        <taxon>Cytophagales</taxon>
        <taxon>Leadbetterellaceae</taxon>
        <taxon>Emticicia</taxon>
    </lineage>
</organism>